<proteinExistence type="predicted"/>
<sequence>MSRSIKVSGAAKNCYFLSYTPDIHAHLPFFPVTLTMDSQTGDRISYNLSEDRNALPQSLLNTVCSKLYVELLKTTTPEQGQHGEEDIAEKKQAANHAVFKIIFADKWGNYEGMRLEVHVCLEYQSEEESIDGRQVIFQYGEFIASPSLSSNPSSNSLWTCSLPIHPCNVGDILKLLFHYDASEFQFVCIDNKYFGCRDWITQVICLMRMRGFIQSTDISEVLTGPNLSVRSIYEALGFRLDYRGRISASPIDKGRFTGWRRYQSPLMPYHGSQKALELAELWAPSSLHVSHGQNPNEDIGQ</sequence>
<organism evidence="1 2">
    <name type="scientific">Metarhizium anisopliae (strain ARSEF 549)</name>
    <dbReference type="NCBI Taxonomy" id="3151832"/>
    <lineage>
        <taxon>Eukaryota</taxon>
        <taxon>Fungi</taxon>
        <taxon>Dikarya</taxon>
        <taxon>Ascomycota</taxon>
        <taxon>Pezizomycotina</taxon>
        <taxon>Sordariomycetes</taxon>
        <taxon>Hypocreomycetidae</taxon>
        <taxon>Hypocreales</taxon>
        <taxon>Clavicipitaceae</taxon>
        <taxon>Metarhizium</taxon>
    </lineage>
</organism>
<name>A0A0B4ESQ6_METAF</name>
<feature type="non-terminal residue" evidence="1">
    <location>
        <position position="1"/>
    </location>
</feature>
<evidence type="ECO:0000313" key="1">
    <source>
        <dbReference type="EMBL" id="KID61168.1"/>
    </source>
</evidence>
<reference evidence="1 2" key="1">
    <citation type="journal article" date="2014" name="Proc. Natl. Acad. Sci. U.S.A.">
        <title>Trajectory and genomic determinants of fungal-pathogen speciation and host adaptation.</title>
        <authorList>
            <person name="Hu X."/>
            <person name="Xiao G."/>
            <person name="Zheng P."/>
            <person name="Shang Y."/>
            <person name="Su Y."/>
            <person name="Zhang X."/>
            <person name="Liu X."/>
            <person name="Zhan S."/>
            <person name="St Leger R.J."/>
            <person name="Wang C."/>
        </authorList>
    </citation>
    <scope>NUCLEOTIDE SEQUENCE [LARGE SCALE GENOMIC DNA]</scope>
    <source>
        <strain evidence="1 2">ARSEF 549</strain>
    </source>
</reference>
<protein>
    <submittedName>
        <fullName evidence="1">Uncharacterized protein</fullName>
    </submittedName>
</protein>
<dbReference type="HOGENOM" id="CLU_080491_0_0_1"/>
<dbReference type="Proteomes" id="UP000031186">
    <property type="component" value="Unassembled WGS sequence"/>
</dbReference>
<dbReference type="OrthoDB" id="4174307at2759"/>
<evidence type="ECO:0000313" key="2">
    <source>
        <dbReference type="Proteomes" id="UP000031186"/>
    </source>
</evidence>
<gene>
    <name evidence="1" type="ORF">MAN_09452</name>
</gene>
<comment type="caution">
    <text evidence="1">The sequence shown here is derived from an EMBL/GenBank/DDBJ whole genome shotgun (WGS) entry which is preliminary data.</text>
</comment>
<dbReference type="AlphaFoldDB" id="A0A0B4ESQ6"/>
<dbReference type="EMBL" id="AZNF01000016">
    <property type="protein sequence ID" value="KID61168.1"/>
    <property type="molecule type" value="Genomic_DNA"/>
</dbReference>
<accession>A0A0B4ESQ6</accession>
<dbReference type="VEuPathDB" id="FungiDB:MAN_09452"/>
<keyword evidence="2" id="KW-1185">Reference proteome</keyword>